<evidence type="ECO:0000313" key="2">
    <source>
        <dbReference type="Proteomes" id="UP000637643"/>
    </source>
</evidence>
<gene>
    <name evidence="1" type="ORF">GCM10010912_16630</name>
</gene>
<dbReference type="AlphaFoldDB" id="A0A917C4S8"/>
<keyword evidence="2" id="KW-1185">Reference proteome</keyword>
<sequence>MNTYEVWCQKSQWDEPWCKQTIQGETPGKAKYAYWEYLQDGLWEEPFSEVFRFLHCRKIGGFKVSDLFSNRVDFERVCERRGIPFAYQGMEIEVNGQSGVIVGANNSGNLDVCFDGKWYPENCHPWWRTKYFDSAGKLIQEFLD</sequence>
<name>A0A917C4S8_9BACL</name>
<proteinExistence type="predicted"/>
<comment type="caution">
    <text evidence="1">The sequence shown here is derived from an EMBL/GenBank/DDBJ whole genome shotgun (WGS) entry which is preliminary data.</text>
</comment>
<accession>A0A917C4S8</accession>
<dbReference type="EMBL" id="BMKR01000006">
    <property type="protein sequence ID" value="GGF72193.1"/>
    <property type="molecule type" value="Genomic_DNA"/>
</dbReference>
<dbReference type="Proteomes" id="UP000637643">
    <property type="component" value="Unassembled WGS sequence"/>
</dbReference>
<dbReference type="RefSeq" id="WP_189023800.1">
    <property type="nucleotide sequence ID" value="NZ_BMKR01000006.1"/>
</dbReference>
<evidence type="ECO:0000313" key="1">
    <source>
        <dbReference type="EMBL" id="GGF72193.1"/>
    </source>
</evidence>
<reference evidence="1" key="2">
    <citation type="submission" date="2020-09" db="EMBL/GenBank/DDBJ databases">
        <authorList>
            <person name="Sun Q."/>
            <person name="Zhou Y."/>
        </authorList>
    </citation>
    <scope>NUCLEOTIDE SEQUENCE</scope>
    <source>
        <strain evidence="1">CGMCC 1.16134</strain>
    </source>
</reference>
<organism evidence="1 2">
    <name type="scientific">Paenibacillus albidus</name>
    <dbReference type="NCBI Taxonomy" id="2041023"/>
    <lineage>
        <taxon>Bacteria</taxon>
        <taxon>Bacillati</taxon>
        <taxon>Bacillota</taxon>
        <taxon>Bacilli</taxon>
        <taxon>Bacillales</taxon>
        <taxon>Paenibacillaceae</taxon>
        <taxon>Paenibacillus</taxon>
    </lineage>
</organism>
<protein>
    <submittedName>
        <fullName evidence="1">Uncharacterized protein</fullName>
    </submittedName>
</protein>
<reference evidence="1" key="1">
    <citation type="journal article" date="2014" name="Int. J. Syst. Evol. Microbiol.">
        <title>Complete genome sequence of Corynebacterium casei LMG S-19264T (=DSM 44701T), isolated from a smear-ripened cheese.</title>
        <authorList>
            <consortium name="US DOE Joint Genome Institute (JGI-PGF)"/>
            <person name="Walter F."/>
            <person name="Albersmeier A."/>
            <person name="Kalinowski J."/>
            <person name="Ruckert C."/>
        </authorList>
    </citation>
    <scope>NUCLEOTIDE SEQUENCE</scope>
    <source>
        <strain evidence="1">CGMCC 1.16134</strain>
    </source>
</reference>